<dbReference type="PANTHER" id="PTHR43537">
    <property type="entry name" value="TRANSCRIPTIONAL REGULATOR, GNTR FAMILY"/>
    <property type="match status" value="1"/>
</dbReference>
<evidence type="ECO:0000256" key="3">
    <source>
        <dbReference type="ARBA" id="ARBA00023163"/>
    </source>
</evidence>
<evidence type="ECO:0000313" key="5">
    <source>
        <dbReference type="EMBL" id="PYI37705.1"/>
    </source>
</evidence>
<dbReference type="InterPro" id="IPR008920">
    <property type="entry name" value="TF_FadR/GntR_C"/>
</dbReference>
<dbReference type="GO" id="GO:0003677">
    <property type="term" value="F:DNA binding"/>
    <property type="evidence" value="ECO:0007669"/>
    <property type="project" value="UniProtKB-KW"/>
</dbReference>
<organism evidence="5 6">
    <name type="scientific">Arthrobacter psychrolactophilus</name>
    <dbReference type="NCBI Taxonomy" id="92442"/>
    <lineage>
        <taxon>Bacteria</taxon>
        <taxon>Bacillati</taxon>
        <taxon>Actinomycetota</taxon>
        <taxon>Actinomycetes</taxon>
        <taxon>Micrococcales</taxon>
        <taxon>Micrococcaceae</taxon>
        <taxon>Arthrobacter</taxon>
    </lineage>
</organism>
<dbReference type="InterPro" id="IPR011711">
    <property type="entry name" value="GntR_C"/>
</dbReference>
<keyword evidence="3" id="KW-0804">Transcription</keyword>
<dbReference type="GO" id="GO:0003700">
    <property type="term" value="F:DNA-binding transcription factor activity"/>
    <property type="evidence" value="ECO:0007669"/>
    <property type="project" value="InterPro"/>
</dbReference>
<dbReference type="SUPFAM" id="SSF46785">
    <property type="entry name" value="Winged helix' DNA-binding domain"/>
    <property type="match status" value="1"/>
</dbReference>
<proteinExistence type="predicted"/>
<dbReference type="OrthoDB" id="5243844at2"/>
<reference evidence="5 6" key="1">
    <citation type="submission" date="2018-05" db="EMBL/GenBank/DDBJ databases">
        <title>Genetic diversity of glacier-inhabiting Cryobacterium bacteria in China and description of Cryobacterium mengkeensis sp. nov. and Arthrobacter glacialis sp. nov.</title>
        <authorList>
            <person name="Liu Q."/>
            <person name="Xin Y.-H."/>
        </authorList>
    </citation>
    <scope>NUCLEOTIDE SEQUENCE [LARGE SCALE GENOMIC DNA]</scope>
    <source>
        <strain evidence="5 6">B7</strain>
    </source>
</reference>
<evidence type="ECO:0000256" key="1">
    <source>
        <dbReference type="ARBA" id="ARBA00023015"/>
    </source>
</evidence>
<dbReference type="InterPro" id="IPR036390">
    <property type="entry name" value="WH_DNA-bd_sf"/>
</dbReference>
<dbReference type="Gene3D" id="1.10.10.10">
    <property type="entry name" value="Winged helix-like DNA-binding domain superfamily/Winged helix DNA-binding domain"/>
    <property type="match status" value="1"/>
</dbReference>
<protein>
    <submittedName>
        <fullName evidence="5">GntR family transcriptional regulator</fullName>
    </submittedName>
</protein>
<dbReference type="SMART" id="SM00345">
    <property type="entry name" value="HTH_GNTR"/>
    <property type="match status" value="1"/>
</dbReference>
<dbReference type="InterPro" id="IPR000524">
    <property type="entry name" value="Tscrpt_reg_HTH_GntR"/>
</dbReference>
<dbReference type="PANTHER" id="PTHR43537:SF45">
    <property type="entry name" value="GNTR FAMILY REGULATORY PROTEIN"/>
    <property type="match status" value="1"/>
</dbReference>
<name>A0A2V5IM76_9MICC</name>
<sequence length="220" mass="23341">MGPLDAKHAHTGSAVADKLRAAIVGGDLAPGAKLSEASLGAELGVSRNTLREAFTLLNAERIITRIPNRGVFVAQPTCADVREMYRIRRVLEPAALLQPHGGGAPELAAAVQRGLAAKHFHDVAGMAAANQEFHARVVALAQSARLNEMMAHVQSEMRLVFHALSGDLAFHEPFATANAHIFTLWNEGQGAAAAAELTEYLDAAQTQVLSAMPAERVEIS</sequence>
<dbReference type="SUPFAM" id="SSF48008">
    <property type="entry name" value="GntR ligand-binding domain-like"/>
    <property type="match status" value="1"/>
</dbReference>
<dbReference type="EMBL" id="QJVC01000018">
    <property type="protein sequence ID" value="PYI37705.1"/>
    <property type="molecule type" value="Genomic_DNA"/>
</dbReference>
<accession>A0A2V5IM76</accession>
<dbReference type="Pfam" id="PF00392">
    <property type="entry name" value="GntR"/>
    <property type="match status" value="1"/>
</dbReference>
<dbReference type="Proteomes" id="UP000247980">
    <property type="component" value="Unassembled WGS sequence"/>
</dbReference>
<keyword evidence="1" id="KW-0805">Transcription regulation</keyword>
<feature type="domain" description="HTH gntR-type" evidence="4">
    <location>
        <begin position="9"/>
        <end position="76"/>
    </location>
</feature>
<dbReference type="Pfam" id="PF07729">
    <property type="entry name" value="FCD"/>
    <property type="match status" value="1"/>
</dbReference>
<evidence type="ECO:0000259" key="4">
    <source>
        <dbReference type="PROSITE" id="PS50949"/>
    </source>
</evidence>
<dbReference type="PROSITE" id="PS50949">
    <property type="entry name" value="HTH_GNTR"/>
    <property type="match status" value="1"/>
</dbReference>
<dbReference type="CDD" id="cd07377">
    <property type="entry name" value="WHTH_GntR"/>
    <property type="match status" value="1"/>
</dbReference>
<keyword evidence="6" id="KW-1185">Reference proteome</keyword>
<evidence type="ECO:0000313" key="6">
    <source>
        <dbReference type="Proteomes" id="UP000247980"/>
    </source>
</evidence>
<dbReference type="RefSeq" id="WP_110486108.1">
    <property type="nucleotide sequence ID" value="NZ_QJVC01000018.1"/>
</dbReference>
<keyword evidence="2" id="KW-0238">DNA-binding</keyword>
<evidence type="ECO:0000256" key="2">
    <source>
        <dbReference type="ARBA" id="ARBA00023125"/>
    </source>
</evidence>
<gene>
    <name evidence="5" type="ORF">CVS30_14380</name>
</gene>
<dbReference type="InterPro" id="IPR036388">
    <property type="entry name" value="WH-like_DNA-bd_sf"/>
</dbReference>
<dbReference type="Gene3D" id="1.20.120.530">
    <property type="entry name" value="GntR ligand-binding domain-like"/>
    <property type="match status" value="1"/>
</dbReference>
<dbReference type="SMART" id="SM00895">
    <property type="entry name" value="FCD"/>
    <property type="match status" value="1"/>
</dbReference>
<dbReference type="AlphaFoldDB" id="A0A2V5IM76"/>
<comment type="caution">
    <text evidence="5">The sequence shown here is derived from an EMBL/GenBank/DDBJ whole genome shotgun (WGS) entry which is preliminary data.</text>
</comment>